<evidence type="ECO:0000313" key="2">
    <source>
        <dbReference type="Proteomes" id="UP000636709"/>
    </source>
</evidence>
<protein>
    <recommendedName>
        <fullName evidence="3">Reverse transcriptase zinc-binding domain-containing protein</fullName>
    </recommendedName>
</protein>
<name>A0A835ANH3_9POAL</name>
<sequence length="151" mass="17895">MLRRKNMHLPSYHCVVCVQEEETILHLFFDFPFSQACWVFLGIQWNLNLPPLDMILSSRAIFGSSIFREVIILAAWCIWCHQNSIIFDDKTVSFAPWYGSFSTELKLVTLRAKPGMKEKLNNLLFCNGWNFNVKNILWQCNFYSFYITFLY</sequence>
<dbReference type="Proteomes" id="UP000636709">
    <property type="component" value="Unassembled WGS sequence"/>
</dbReference>
<dbReference type="AlphaFoldDB" id="A0A835ANH3"/>
<evidence type="ECO:0000313" key="1">
    <source>
        <dbReference type="EMBL" id="KAF8666023.1"/>
    </source>
</evidence>
<comment type="caution">
    <text evidence="1">The sequence shown here is derived from an EMBL/GenBank/DDBJ whole genome shotgun (WGS) entry which is preliminary data.</text>
</comment>
<evidence type="ECO:0008006" key="3">
    <source>
        <dbReference type="Google" id="ProtNLM"/>
    </source>
</evidence>
<proteinExistence type="predicted"/>
<keyword evidence="2" id="KW-1185">Reference proteome</keyword>
<dbReference type="OrthoDB" id="1305444at2759"/>
<reference evidence="1" key="1">
    <citation type="submission" date="2020-07" db="EMBL/GenBank/DDBJ databases">
        <title>Genome sequence and genetic diversity analysis of an under-domesticated orphan crop, white fonio (Digitaria exilis).</title>
        <authorList>
            <person name="Bennetzen J.L."/>
            <person name="Chen S."/>
            <person name="Ma X."/>
            <person name="Wang X."/>
            <person name="Yssel A.E.J."/>
            <person name="Chaluvadi S.R."/>
            <person name="Johnson M."/>
            <person name="Gangashetty P."/>
            <person name="Hamidou F."/>
            <person name="Sanogo M.D."/>
            <person name="Zwaenepoel A."/>
            <person name="Wallace J."/>
            <person name="Van De Peer Y."/>
            <person name="Van Deynze A."/>
        </authorList>
    </citation>
    <scope>NUCLEOTIDE SEQUENCE</scope>
    <source>
        <tissue evidence="1">Leaves</tissue>
    </source>
</reference>
<dbReference type="EMBL" id="JACEFO010002319">
    <property type="protein sequence ID" value="KAF8666023.1"/>
    <property type="molecule type" value="Genomic_DNA"/>
</dbReference>
<gene>
    <name evidence="1" type="ORF">HU200_053892</name>
</gene>
<organism evidence="1 2">
    <name type="scientific">Digitaria exilis</name>
    <dbReference type="NCBI Taxonomy" id="1010633"/>
    <lineage>
        <taxon>Eukaryota</taxon>
        <taxon>Viridiplantae</taxon>
        <taxon>Streptophyta</taxon>
        <taxon>Embryophyta</taxon>
        <taxon>Tracheophyta</taxon>
        <taxon>Spermatophyta</taxon>
        <taxon>Magnoliopsida</taxon>
        <taxon>Liliopsida</taxon>
        <taxon>Poales</taxon>
        <taxon>Poaceae</taxon>
        <taxon>PACMAD clade</taxon>
        <taxon>Panicoideae</taxon>
        <taxon>Panicodae</taxon>
        <taxon>Paniceae</taxon>
        <taxon>Anthephorinae</taxon>
        <taxon>Digitaria</taxon>
    </lineage>
</organism>
<accession>A0A835ANH3</accession>